<dbReference type="Gene3D" id="6.10.340.10">
    <property type="match status" value="1"/>
</dbReference>
<dbReference type="InterPro" id="IPR029016">
    <property type="entry name" value="GAF-like_dom_sf"/>
</dbReference>
<dbReference type="Pfam" id="PF00672">
    <property type="entry name" value="HAMP"/>
    <property type="match status" value="1"/>
</dbReference>
<dbReference type="Gene3D" id="3.30.450.20">
    <property type="entry name" value="PAS domain"/>
    <property type="match status" value="2"/>
</dbReference>
<keyword evidence="1" id="KW-1133">Transmembrane helix</keyword>
<feature type="domain" description="HD-GYP" evidence="3">
    <location>
        <begin position="806"/>
        <end position="1007"/>
    </location>
</feature>
<name>A0ABT5KRQ8_9BURK</name>
<proteinExistence type="predicted"/>
<dbReference type="CDD" id="cd06225">
    <property type="entry name" value="HAMP"/>
    <property type="match status" value="1"/>
</dbReference>
<reference evidence="4 5" key="1">
    <citation type="submission" date="2022-10" db="EMBL/GenBank/DDBJ databases">
        <title>paucibacter sp. hw8 Genome sequencing.</title>
        <authorList>
            <person name="Park S."/>
        </authorList>
    </citation>
    <scope>NUCLEOTIDE SEQUENCE [LARGE SCALE GENOMIC DNA]</scope>
    <source>
        <strain evidence="5">hw8</strain>
    </source>
</reference>
<organism evidence="4 5">
    <name type="scientific">Roseateles koreensis</name>
    <dbReference type="NCBI Taxonomy" id="2987526"/>
    <lineage>
        <taxon>Bacteria</taxon>
        <taxon>Pseudomonadati</taxon>
        <taxon>Pseudomonadota</taxon>
        <taxon>Betaproteobacteria</taxon>
        <taxon>Burkholderiales</taxon>
        <taxon>Sphaerotilaceae</taxon>
        <taxon>Roseateles</taxon>
    </lineage>
</organism>
<evidence type="ECO:0000259" key="2">
    <source>
        <dbReference type="PROSITE" id="PS50885"/>
    </source>
</evidence>
<dbReference type="PROSITE" id="PS50885">
    <property type="entry name" value="HAMP"/>
    <property type="match status" value="1"/>
</dbReference>
<dbReference type="Pfam" id="PF13185">
    <property type="entry name" value="GAF_2"/>
    <property type="match status" value="1"/>
</dbReference>
<dbReference type="CDD" id="cd00077">
    <property type="entry name" value="HDc"/>
    <property type="match status" value="2"/>
</dbReference>
<dbReference type="Pfam" id="PF13487">
    <property type="entry name" value="HD_5"/>
    <property type="match status" value="1"/>
</dbReference>
<dbReference type="PANTHER" id="PTHR45228">
    <property type="entry name" value="CYCLIC DI-GMP PHOSPHODIESTERASE TM_0186-RELATED"/>
    <property type="match status" value="1"/>
</dbReference>
<dbReference type="SUPFAM" id="SSF55781">
    <property type="entry name" value="GAF domain-like"/>
    <property type="match status" value="1"/>
</dbReference>
<accession>A0ABT5KRQ8</accession>
<dbReference type="InterPro" id="IPR052020">
    <property type="entry name" value="Cyclic_di-GMP/3'3'-cGAMP_PDE"/>
</dbReference>
<comment type="caution">
    <text evidence="4">The sequence shown here is derived from an EMBL/GenBank/DDBJ whole genome shotgun (WGS) entry which is preliminary data.</text>
</comment>
<keyword evidence="1" id="KW-0472">Membrane</keyword>
<gene>
    <name evidence="4" type="ORF">PRZ01_10230</name>
</gene>
<evidence type="ECO:0000259" key="3">
    <source>
        <dbReference type="PROSITE" id="PS51832"/>
    </source>
</evidence>
<dbReference type="SMART" id="SM00065">
    <property type="entry name" value="GAF"/>
    <property type="match status" value="1"/>
</dbReference>
<keyword evidence="5" id="KW-1185">Reference proteome</keyword>
<feature type="domain" description="HAMP" evidence="2">
    <location>
        <begin position="392"/>
        <end position="445"/>
    </location>
</feature>
<evidence type="ECO:0000313" key="4">
    <source>
        <dbReference type="EMBL" id="MDC8785569.1"/>
    </source>
</evidence>
<dbReference type="SMART" id="SM00471">
    <property type="entry name" value="HDc"/>
    <property type="match status" value="1"/>
</dbReference>
<evidence type="ECO:0000313" key="5">
    <source>
        <dbReference type="Proteomes" id="UP001219862"/>
    </source>
</evidence>
<dbReference type="EMBL" id="JAQQXS010000008">
    <property type="protein sequence ID" value="MDC8785569.1"/>
    <property type="molecule type" value="Genomic_DNA"/>
</dbReference>
<dbReference type="Gene3D" id="3.30.450.40">
    <property type="match status" value="1"/>
</dbReference>
<dbReference type="SMART" id="SM00304">
    <property type="entry name" value="HAMP"/>
    <property type="match status" value="1"/>
</dbReference>
<evidence type="ECO:0000256" key="1">
    <source>
        <dbReference type="SAM" id="Phobius"/>
    </source>
</evidence>
<dbReference type="InterPro" id="IPR003018">
    <property type="entry name" value="GAF"/>
</dbReference>
<dbReference type="InterPro" id="IPR037522">
    <property type="entry name" value="HD_GYP_dom"/>
</dbReference>
<feature type="transmembrane region" description="Helical" evidence="1">
    <location>
        <begin position="6"/>
        <end position="29"/>
    </location>
</feature>
<dbReference type="PROSITE" id="PS51832">
    <property type="entry name" value="HD_GYP"/>
    <property type="match status" value="1"/>
</dbReference>
<dbReference type="InterPro" id="IPR003607">
    <property type="entry name" value="HD/PDEase_dom"/>
</dbReference>
<dbReference type="Gene3D" id="1.10.3210.10">
    <property type="entry name" value="Hypothetical protein af1432"/>
    <property type="match status" value="2"/>
</dbReference>
<dbReference type="RefSeq" id="WP_273596686.1">
    <property type="nucleotide sequence ID" value="NZ_JAQQXS010000008.1"/>
</dbReference>
<dbReference type="InterPro" id="IPR003660">
    <property type="entry name" value="HAMP_dom"/>
</dbReference>
<keyword evidence="1" id="KW-0812">Transmembrane</keyword>
<dbReference type="SUPFAM" id="SSF109604">
    <property type="entry name" value="HD-domain/PDEase-like"/>
    <property type="match status" value="2"/>
</dbReference>
<dbReference type="Proteomes" id="UP001219862">
    <property type="component" value="Unassembled WGS sequence"/>
</dbReference>
<protein>
    <submittedName>
        <fullName evidence="4">HD domain-containing protein</fullName>
    </submittedName>
</protein>
<dbReference type="PANTHER" id="PTHR45228:SF5">
    <property type="entry name" value="CYCLIC DI-GMP PHOSPHODIESTERASE VC_1348-RELATED"/>
    <property type="match status" value="1"/>
</dbReference>
<sequence length="1019" mass="112165">MTHARSIYITLSTLMIGMIVLLYGALAAFELHASKQQMLRNANETFARVAREAVAAVEAEFQPARVTVRLLARTSLLSGTTQAERLSRAPLMAEALRANPAVCAVYAGAHNGSFILMRRLNTPAQKLPLHAPTEAAFLIQTVNRDGLRPVGEFRFYDAALQLLEARNMPDYTFDPRGRIWATEALAAAGQQAAEAVIRTDPYRFYTNHDVGVTFASATPAKPGEAGFGGVVGMDLSLQSLTKLLDEQHITPSSQLMLTTLKGTVLAHHVPGAPIDKAAADAQAGTPHVGTDPAGTLQLTTVGDLPAPPLRAQWQRRQDNASSNADLLSTVEGREWVMQSALLPNSVGEKLSLTLAAPRDELQADALREQRIALLITAGIALLMLPLVHASAQLVSRPLKRLAQVAEAIRRFDFSTPAPKNQLILEVNQLAEAMEGMKQTLQRFLEISSALSAERDFDTLLDRLLAETISVAEANGGTLHLLSADEQSLEPAAARLHNAVAPSTDTTAGSANKPALQDWLMQRDLSASPPWRAWREGRLVSEEFSADRPDHASQYGFLFKQLQCQSLRIVALPLKNRQDEMVGTLSLCFVTSPANDKLNAAPALSAAHTAFIEALSGTAAVAIDNQLLMRARKDLLESFIQMVAGAIDAKSPYTGAHCQRVPALTKLLAQAACEASSGPYANFRLDAEEWEALHIAAWLHDCGKVTTPEYVVDKATKLETVHNRIHEVRLRFELIKRELELAHCAQLLRAHGVDAEQALQDLAPELARVDDDFAFVAQCNVGGEFMAPDKVERLNQIAQRRWTRTLDDRLGLSIEEHQRVAGQTPQALPVQEPLLADRPEHIVPRAANDLLDDNNAWGFNMHQPEHLYNRGELHNLSIRRGTLTEEERYKINDHIVQTIKMLSALPLPRHLRSVPELAGGHHEKMDGTGYPRGLKGEAMSPVARMMAIADIFEALTANDRPYKKGKRLSEALQIMAYMRKDQHIDAELFALFLRSGVYLRYAQEHLQPEQLDDIDITHYL</sequence>